<dbReference type="InterPro" id="IPR002481">
    <property type="entry name" value="FUR"/>
</dbReference>
<feature type="binding site" evidence="8">
    <location>
        <position position="123"/>
    </location>
    <ligand>
        <name>Fe cation</name>
        <dbReference type="ChEBI" id="CHEBI:24875"/>
    </ligand>
</feature>
<dbReference type="SUPFAM" id="SSF46785">
    <property type="entry name" value="Winged helix' DNA-binding domain"/>
    <property type="match status" value="1"/>
</dbReference>
<name>A0A1F5YJC5_9BACT</name>
<dbReference type="InterPro" id="IPR043135">
    <property type="entry name" value="Fur_C"/>
</dbReference>
<evidence type="ECO:0000256" key="2">
    <source>
        <dbReference type="ARBA" id="ARBA00022491"/>
    </source>
</evidence>
<dbReference type="PANTHER" id="PTHR33202">
    <property type="entry name" value="ZINC UPTAKE REGULATION PROTEIN"/>
    <property type="match status" value="1"/>
</dbReference>
<comment type="cofactor">
    <cofactor evidence="8">
        <name>Mn(2+)</name>
        <dbReference type="ChEBI" id="CHEBI:29035"/>
    </cofactor>
    <cofactor evidence="8">
        <name>Fe(2+)</name>
        <dbReference type="ChEBI" id="CHEBI:29033"/>
    </cofactor>
    <text evidence="8">Binds 1 Mn(2+) or Fe(2+) ion per subunit.</text>
</comment>
<reference evidence="9 10" key="1">
    <citation type="journal article" date="2016" name="Nat. Commun.">
        <title>Thousands of microbial genomes shed light on interconnected biogeochemical processes in an aquifer system.</title>
        <authorList>
            <person name="Anantharaman K."/>
            <person name="Brown C.T."/>
            <person name="Hug L.A."/>
            <person name="Sharon I."/>
            <person name="Castelle C.J."/>
            <person name="Probst A.J."/>
            <person name="Thomas B.C."/>
            <person name="Singh A."/>
            <person name="Wilkins M.J."/>
            <person name="Karaoz U."/>
            <person name="Brodie E.L."/>
            <person name="Williams K.H."/>
            <person name="Hubbard S.S."/>
            <person name="Banfield J.F."/>
        </authorList>
    </citation>
    <scope>NUCLEOTIDE SEQUENCE [LARGE SCALE GENOMIC DNA]</scope>
</reference>
<keyword evidence="6" id="KW-0804">Transcription</keyword>
<evidence type="ECO:0000256" key="3">
    <source>
        <dbReference type="ARBA" id="ARBA00022833"/>
    </source>
</evidence>
<evidence type="ECO:0000256" key="1">
    <source>
        <dbReference type="ARBA" id="ARBA00007957"/>
    </source>
</evidence>
<dbReference type="Gene3D" id="3.30.1490.190">
    <property type="match status" value="1"/>
</dbReference>
<dbReference type="GO" id="GO:0000976">
    <property type="term" value="F:transcription cis-regulatory region binding"/>
    <property type="evidence" value="ECO:0007669"/>
    <property type="project" value="TreeGrafter"/>
</dbReference>
<keyword evidence="8" id="KW-0408">Iron</keyword>
<dbReference type="InterPro" id="IPR036388">
    <property type="entry name" value="WH-like_DNA-bd_sf"/>
</dbReference>
<feature type="binding site" evidence="7">
    <location>
        <position position="134"/>
    </location>
    <ligand>
        <name>Zn(2+)</name>
        <dbReference type="ChEBI" id="CHEBI:29105"/>
    </ligand>
</feature>
<dbReference type="EMBL" id="MFIY01000031">
    <property type="protein sequence ID" value="OGF99971.1"/>
    <property type="molecule type" value="Genomic_DNA"/>
</dbReference>
<feature type="binding site" evidence="8">
    <location>
        <position position="84"/>
    </location>
    <ligand>
        <name>Fe cation</name>
        <dbReference type="ChEBI" id="CHEBI:24875"/>
    </ligand>
</feature>
<gene>
    <name evidence="9" type="ORF">A2Y99_01445</name>
</gene>
<evidence type="ECO:0000256" key="7">
    <source>
        <dbReference type="PIRSR" id="PIRSR602481-1"/>
    </source>
</evidence>
<dbReference type="GO" id="GO:0003700">
    <property type="term" value="F:DNA-binding transcription factor activity"/>
    <property type="evidence" value="ECO:0007669"/>
    <property type="project" value="InterPro"/>
</dbReference>
<keyword evidence="7" id="KW-0479">Metal-binding</keyword>
<keyword evidence="5" id="KW-0238">DNA-binding</keyword>
<dbReference type="PANTHER" id="PTHR33202:SF7">
    <property type="entry name" value="FERRIC UPTAKE REGULATION PROTEIN"/>
    <property type="match status" value="1"/>
</dbReference>
<dbReference type="Gene3D" id="1.10.10.10">
    <property type="entry name" value="Winged helix-like DNA-binding domain superfamily/Winged helix DNA-binding domain"/>
    <property type="match status" value="1"/>
</dbReference>
<evidence type="ECO:0000256" key="6">
    <source>
        <dbReference type="ARBA" id="ARBA00023163"/>
    </source>
</evidence>
<dbReference type="GO" id="GO:1900376">
    <property type="term" value="P:regulation of secondary metabolite biosynthetic process"/>
    <property type="evidence" value="ECO:0007669"/>
    <property type="project" value="TreeGrafter"/>
</dbReference>
<dbReference type="AlphaFoldDB" id="A0A1F5YJC5"/>
<feature type="binding site" evidence="7">
    <location>
        <position position="93"/>
    </location>
    <ligand>
        <name>Zn(2+)</name>
        <dbReference type="ChEBI" id="CHEBI:29105"/>
    </ligand>
</feature>
<evidence type="ECO:0000256" key="4">
    <source>
        <dbReference type="ARBA" id="ARBA00023015"/>
    </source>
</evidence>
<comment type="similarity">
    <text evidence="1">Belongs to the Fur family.</text>
</comment>
<comment type="caution">
    <text evidence="9">The sequence shown here is derived from an EMBL/GenBank/DDBJ whole genome shotgun (WGS) entry which is preliminary data.</text>
</comment>
<accession>A0A1F5YJC5</accession>
<sequence length="135" mass="16035">MERQILKDKNIRYSRNRIEILKLLEKSKQPLKITDIIRRIKKKNLSINRATVFRIVNLFKEKGILYRLDFGEGQFRYELSSLPHHHHFVCKNCGKILGVNKCLVSDSWTRETAMENSFRILGHRLDFFGLCVKCQ</sequence>
<keyword evidence="3 7" id="KW-0862">Zinc</keyword>
<keyword evidence="2" id="KW-0678">Repressor</keyword>
<keyword evidence="4" id="KW-0805">Transcription regulation</keyword>
<comment type="cofactor">
    <cofactor evidence="7">
        <name>Zn(2+)</name>
        <dbReference type="ChEBI" id="CHEBI:29105"/>
    </cofactor>
    <text evidence="7">Binds 1 zinc ion per subunit.</text>
</comment>
<dbReference type="GO" id="GO:0045892">
    <property type="term" value="P:negative regulation of DNA-templated transcription"/>
    <property type="evidence" value="ECO:0007669"/>
    <property type="project" value="TreeGrafter"/>
</dbReference>
<dbReference type="GO" id="GO:0008270">
    <property type="term" value="F:zinc ion binding"/>
    <property type="evidence" value="ECO:0007669"/>
    <property type="project" value="TreeGrafter"/>
</dbReference>
<evidence type="ECO:0008006" key="11">
    <source>
        <dbReference type="Google" id="ProtNLM"/>
    </source>
</evidence>
<evidence type="ECO:0000313" key="9">
    <source>
        <dbReference type="EMBL" id="OGF99971.1"/>
    </source>
</evidence>
<dbReference type="CDD" id="cd07153">
    <property type="entry name" value="Fur_like"/>
    <property type="match status" value="1"/>
</dbReference>
<evidence type="ECO:0000256" key="5">
    <source>
        <dbReference type="ARBA" id="ARBA00023125"/>
    </source>
</evidence>
<evidence type="ECO:0000313" key="10">
    <source>
        <dbReference type="Proteomes" id="UP000178230"/>
    </source>
</evidence>
<proteinExistence type="inferred from homology"/>
<protein>
    <recommendedName>
        <fullName evidence="11">Transcriptional repressor</fullName>
    </recommendedName>
</protein>
<evidence type="ECO:0000256" key="8">
    <source>
        <dbReference type="PIRSR" id="PIRSR602481-2"/>
    </source>
</evidence>
<dbReference type="Proteomes" id="UP000178230">
    <property type="component" value="Unassembled WGS sequence"/>
</dbReference>
<feature type="binding site" evidence="7">
    <location>
        <position position="131"/>
    </location>
    <ligand>
        <name>Zn(2+)</name>
        <dbReference type="ChEBI" id="CHEBI:29105"/>
    </ligand>
</feature>
<organism evidence="9 10">
    <name type="scientific">Candidatus Gottesmanbacteria bacterium RBG_13_37_7</name>
    <dbReference type="NCBI Taxonomy" id="1798369"/>
    <lineage>
        <taxon>Bacteria</taxon>
        <taxon>Candidatus Gottesmaniibacteriota</taxon>
    </lineage>
</organism>
<dbReference type="InterPro" id="IPR036390">
    <property type="entry name" value="WH_DNA-bd_sf"/>
</dbReference>
<feature type="binding site" evidence="7">
    <location>
        <position position="90"/>
    </location>
    <ligand>
        <name>Zn(2+)</name>
        <dbReference type="ChEBI" id="CHEBI:29105"/>
    </ligand>
</feature>
<dbReference type="Pfam" id="PF01475">
    <property type="entry name" value="FUR"/>
    <property type="match status" value="1"/>
</dbReference>